<dbReference type="GO" id="GO:0005975">
    <property type="term" value="P:carbohydrate metabolic process"/>
    <property type="evidence" value="ECO:0007669"/>
    <property type="project" value="InterPro"/>
</dbReference>
<dbReference type="SUPFAM" id="SSF49299">
    <property type="entry name" value="PKD domain"/>
    <property type="match status" value="1"/>
</dbReference>
<gene>
    <name evidence="4" type="ORF">GCM10007103_28650</name>
</gene>
<dbReference type="RefSeq" id="WP_189605470.1">
    <property type="nucleotide sequence ID" value="NZ_BMXB01000014.1"/>
</dbReference>
<dbReference type="AlphaFoldDB" id="A0A918SKJ4"/>
<dbReference type="InterPro" id="IPR050546">
    <property type="entry name" value="Glycosyl_Hydrlase_16"/>
</dbReference>
<dbReference type="PANTHER" id="PTHR10963">
    <property type="entry name" value="GLYCOSYL HYDROLASE-RELATED"/>
    <property type="match status" value="1"/>
</dbReference>
<sequence length="548" mass="60042">MKSTINLKNIFLLLLLSTLGVSCVEEEYDLGEITSPSNLNVNAQVVGQSEEMPYGDGSGTVNFSVTADNAMTYKFIYGEGVEEVSYDGNSTHSFNKNGVNDYVVTVIAYGTAGASANTTAEVTVFSDFSDPETELLLTGGSTKTWYVAVSQPAHLGVGPATGDNMDNPSYYAAVPFEKAGEEISSCLYTDELTFSMNGENIVYNYNNNGQTFFNASYAPDFGGTGAEDECLDYDSEGTINVSLSPSTSGLTGGQTTGTAINFAEDGFMSYYIGASTYEILSIDESSMHVRAVMGNDPALAWYLKFTTSQEEEEEPAPFETEYDELVWDQEFEEPLDTDLWNFETGNGENGWGNQEKQYYTTENAEVVDGNLVITAKAEETSGFDYSSSRITTEDNYEFMYGRVEARAKLPEGAGTWPAIWMLGSNYAEVGWPDSGEIDIMEHVGNDQNTIHGTLHYPGRSGGNADGGTIEIENASSEFHIYTMEWSPERIVFLVDGEVYHTYTNNPNSPYHQDFFLILNVAMGGNFGGAIDAAFEESSMEIDYLRVYQ</sequence>
<evidence type="ECO:0000313" key="5">
    <source>
        <dbReference type="Proteomes" id="UP000610456"/>
    </source>
</evidence>
<proteinExistence type="inferred from homology"/>
<feature type="domain" description="GH16" evidence="3">
    <location>
        <begin position="309"/>
        <end position="548"/>
    </location>
</feature>
<evidence type="ECO:0000256" key="1">
    <source>
        <dbReference type="ARBA" id="ARBA00006865"/>
    </source>
</evidence>
<dbReference type="InterPro" id="IPR035986">
    <property type="entry name" value="PKD_dom_sf"/>
</dbReference>
<protein>
    <recommendedName>
        <fullName evidence="3">GH16 domain-containing protein</fullName>
    </recommendedName>
</protein>
<dbReference type="SUPFAM" id="SSF49899">
    <property type="entry name" value="Concanavalin A-like lectins/glucanases"/>
    <property type="match status" value="1"/>
</dbReference>
<keyword evidence="2" id="KW-0732">Signal</keyword>
<comment type="similarity">
    <text evidence="1">Belongs to the glycosyl hydrolase 16 family.</text>
</comment>
<dbReference type="CDD" id="cd00146">
    <property type="entry name" value="PKD"/>
    <property type="match status" value="1"/>
</dbReference>
<name>A0A918SKJ4_9FLAO</name>
<feature type="chain" id="PRO_5037507603" description="GH16 domain-containing protein" evidence="2">
    <location>
        <begin position="25"/>
        <end position="548"/>
    </location>
</feature>
<dbReference type="Gene3D" id="2.60.120.200">
    <property type="match status" value="1"/>
</dbReference>
<organism evidence="4 5">
    <name type="scientific">Salinimicrobium marinum</name>
    <dbReference type="NCBI Taxonomy" id="680283"/>
    <lineage>
        <taxon>Bacteria</taxon>
        <taxon>Pseudomonadati</taxon>
        <taxon>Bacteroidota</taxon>
        <taxon>Flavobacteriia</taxon>
        <taxon>Flavobacteriales</taxon>
        <taxon>Flavobacteriaceae</taxon>
        <taxon>Salinimicrobium</taxon>
    </lineage>
</organism>
<dbReference type="Proteomes" id="UP000610456">
    <property type="component" value="Unassembled WGS sequence"/>
</dbReference>
<dbReference type="EMBL" id="BMXB01000014">
    <property type="protein sequence ID" value="GHA45801.1"/>
    <property type="molecule type" value="Genomic_DNA"/>
</dbReference>
<evidence type="ECO:0000256" key="2">
    <source>
        <dbReference type="SAM" id="SignalP"/>
    </source>
</evidence>
<reference evidence="4" key="1">
    <citation type="journal article" date="2014" name="Int. J. Syst. Evol. Microbiol.">
        <title>Complete genome sequence of Corynebacterium casei LMG S-19264T (=DSM 44701T), isolated from a smear-ripened cheese.</title>
        <authorList>
            <consortium name="US DOE Joint Genome Institute (JGI-PGF)"/>
            <person name="Walter F."/>
            <person name="Albersmeier A."/>
            <person name="Kalinowski J."/>
            <person name="Ruckert C."/>
        </authorList>
    </citation>
    <scope>NUCLEOTIDE SEQUENCE</scope>
    <source>
        <strain evidence="4">KCTC 12719</strain>
    </source>
</reference>
<dbReference type="GO" id="GO:0004553">
    <property type="term" value="F:hydrolase activity, hydrolyzing O-glycosyl compounds"/>
    <property type="evidence" value="ECO:0007669"/>
    <property type="project" value="InterPro"/>
</dbReference>
<dbReference type="Pfam" id="PF00722">
    <property type="entry name" value="Glyco_hydro_16"/>
    <property type="match status" value="1"/>
</dbReference>
<comment type="caution">
    <text evidence="4">The sequence shown here is derived from an EMBL/GenBank/DDBJ whole genome shotgun (WGS) entry which is preliminary data.</text>
</comment>
<dbReference type="PROSITE" id="PS51762">
    <property type="entry name" value="GH16_2"/>
    <property type="match status" value="1"/>
</dbReference>
<evidence type="ECO:0000259" key="3">
    <source>
        <dbReference type="PROSITE" id="PS51762"/>
    </source>
</evidence>
<dbReference type="CDD" id="cd08023">
    <property type="entry name" value="GH16_laminarinase_like"/>
    <property type="match status" value="1"/>
</dbReference>
<dbReference type="InterPro" id="IPR013320">
    <property type="entry name" value="ConA-like_dom_sf"/>
</dbReference>
<dbReference type="PROSITE" id="PS51257">
    <property type="entry name" value="PROKAR_LIPOPROTEIN"/>
    <property type="match status" value="1"/>
</dbReference>
<evidence type="ECO:0000313" key="4">
    <source>
        <dbReference type="EMBL" id="GHA45801.1"/>
    </source>
</evidence>
<keyword evidence="5" id="KW-1185">Reference proteome</keyword>
<accession>A0A918SKJ4</accession>
<feature type="signal peptide" evidence="2">
    <location>
        <begin position="1"/>
        <end position="24"/>
    </location>
</feature>
<dbReference type="PANTHER" id="PTHR10963:SF55">
    <property type="entry name" value="GLYCOSIDE HYDROLASE FAMILY 16 PROTEIN"/>
    <property type="match status" value="1"/>
</dbReference>
<reference evidence="4" key="2">
    <citation type="submission" date="2020-09" db="EMBL/GenBank/DDBJ databases">
        <authorList>
            <person name="Sun Q."/>
            <person name="Kim S."/>
        </authorList>
    </citation>
    <scope>NUCLEOTIDE SEQUENCE</scope>
    <source>
        <strain evidence="4">KCTC 12719</strain>
    </source>
</reference>
<dbReference type="InterPro" id="IPR000757">
    <property type="entry name" value="Beta-glucanase-like"/>
</dbReference>